<sequence length="348" mass="36630">MCRKVVGALALVMAMAGMPGQALAHGITGSAAGKNAWEFIPVGIEHMLLGWDHLLFIAGIVLLAGEFKRAAQLISVFVVGHSTTLIIATLAGWKLSATLVDVVIALSLVFVGVVGWIGRPQKWGWFAASVFGFGLIHGLGLSTRLQDLGLPDDGLLVRVVAFNVGVEIGQLIGIVIMVVLGRVFARLITWDKAPKVANGGLVAAGIVAAIVLSVLSVFAPAPPADAYAAGCSVKPRTETFKGEGNHPPKDFYEPGETAPEADFGHVAGDGYLVVQYSGLSEAEVGQLRTFITGPDGQKVVGGLKQGQGEQIKAINAYDTMSCQKFDLESLKKFADRWLTDPRSKSAEG</sequence>
<dbReference type="InterPro" id="IPR032809">
    <property type="entry name" value="Put_HupE_UreJ"/>
</dbReference>
<organism evidence="3 4">
    <name type="scientific">Lentzea miocenica</name>
    <dbReference type="NCBI Taxonomy" id="3095431"/>
    <lineage>
        <taxon>Bacteria</taxon>
        <taxon>Bacillati</taxon>
        <taxon>Actinomycetota</taxon>
        <taxon>Actinomycetes</taxon>
        <taxon>Pseudonocardiales</taxon>
        <taxon>Pseudonocardiaceae</taxon>
        <taxon>Lentzea</taxon>
    </lineage>
</organism>
<feature type="transmembrane region" description="Helical" evidence="1">
    <location>
        <begin position="196"/>
        <end position="219"/>
    </location>
</feature>
<keyword evidence="2" id="KW-0732">Signal</keyword>
<feature type="transmembrane region" description="Helical" evidence="1">
    <location>
        <begin position="125"/>
        <end position="143"/>
    </location>
</feature>
<keyword evidence="1" id="KW-0472">Membrane</keyword>
<reference evidence="3 4" key="1">
    <citation type="submission" date="2023-11" db="EMBL/GenBank/DDBJ databases">
        <title>Lentzea sokolovensis, sp. nov., Lentzea kristufkii, sp. nov., and Lentzea miocenensis, sp. nov., rare actinobacteria from Sokolov Coal Basin, Miocene lacustrine sediment, Czech Republic.</title>
        <authorList>
            <person name="Lara A."/>
            <person name="Kotroba L."/>
            <person name="Nouioui I."/>
            <person name="Neumann-Schaal M."/>
            <person name="Mast Y."/>
            <person name="Chronakova A."/>
        </authorList>
    </citation>
    <scope>NUCLEOTIDE SEQUENCE [LARGE SCALE GENOMIC DNA]</scope>
    <source>
        <strain evidence="3 4">BCCO 10_0856</strain>
    </source>
</reference>
<feature type="transmembrane region" description="Helical" evidence="1">
    <location>
        <begin position="48"/>
        <end position="67"/>
    </location>
</feature>
<comment type="caution">
    <text evidence="3">The sequence shown here is derived from an EMBL/GenBank/DDBJ whole genome shotgun (WGS) entry which is preliminary data.</text>
</comment>
<dbReference type="Pfam" id="PF13795">
    <property type="entry name" value="HupE_UreJ_2"/>
    <property type="match status" value="1"/>
</dbReference>
<feature type="signal peptide" evidence="2">
    <location>
        <begin position="1"/>
        <end position="24"/>
    </location>
</feature>
<evidence type="ECO:0000313" key="4">
    <source>
        <dbReference type="Proteomes" id="UP001285521"/>
    </source>
</evidence>
<evidence type="ECO:0000313" key="3">
    <source>
        <dbReference type="EMBL" id="MDX8031281.1"/>
    </source>
</evidence>
<proteinExistence type="predicted"/>
<dbReference type="RefSeq" id="WP_319966347.1">
    <property type="nucleotide sequence ID" value="NZ_JAXAVW010000010.1"/>
</dbReference>
<feature type="transmembrane region" description="Helical" evidence="1">
    <location>
        <begin position="74"/>
        <end position="93"/>
    </location>
</feature>
<dbReference type="Proteomes" id="UP001285521">
    <property type="component" value="Unassembled WGS sequence"/>
</dbReference>
<evidence type="ECO:0000256" key="2">
    <source>
        <dbReference type="SAM" id="SignalP"/>
    </source>
</evidence>
<evidence type="ECO:0000256" key="1">
    <source>
        <dbReference type="SAM" id="Phobius"/>
    </source>
</evidence>
<reference evidence="3 4" key="2">
    <citation type="submission" date="2023-11" db="EMBL/GenBank/DDBJ databases">
        <authorList>
            <person name="Lara A.C."/>
            <person name="Chronakova A."/>
        </authorList>
    </citation>
    <scope>NUCLEOTIDE SEQUENCE [LARGE SCALE GENOMIC DNA]</scope>
    <source>
        <strain evidence="3 4">BCCO 10_0856</strain>
    </source>
</reference>
<accession>A0ABU4SZE5</accession>
<name>A0ABU4SZE5_9PSEU</name>
<feature type="chain" id="PRO_5045843936" evidence="2">
    <location>
        <begin position="25"/>
        <end position="348"/>
    </location>
</feature>
<dbReference type="EMBL" id="JAXAVW010000010">
    <property type="protein sequence ID" value="MDX8031281.1"/>
    <property type="molecule type" value="Genomic_DNA"/>
</dbReference>
<protein>
    <submittedName>
        <fullName evidence="3">HupE/UreJ family protein</fullName>
    </submittedName>
</protein>
<feature type="transmembrane region" description="Helical" evidence="1">
    <location>
        <begin position="99"/>
        <end position="118"/>
    </location>
</feature>
<keyword evidence="4" id="KW-1185">Reference proteome</keyword>
<keyword evidence="1" id="KW-0812">Transmembrane</keyword>
<feature type="transmembrane region" description="Helical" evidence="1">
    <location>
        <begin position="155"/>
        <end position="184"/>
    </location>
</feature>
<keyword evidence="1" id="KW-1133">Transmembrane helix</keyword>
<gene>
    <name evidence="3" type="ORF">SK803_13720</name>
</gene>